<sequence length="383" mass="42333">MAGSPSGEPGERHSRKRRVSQITPDKSKKPANSLSPTLAEANSNKTSQMDPSPSTTKPSAVPEVSVTKGLAKPNDKTEGPAVDASAKAKTPKPAVLMKTKNKSEKATGKDKKPDEKENVAAKKDDGKGKKNDSKENKEDAKDQKPDTKENKDIKEAKLDTKEKSTKAPGVPKAGQGVKLPGLVQPVASDSEDSSDDDINDSDDSSDSNDSCDSDDSSEDSDSEDPSYLDDYSDEDLFEEVKVEYDEFAHMSPDRLAEEKAKTLRQVQTFIDNSKDKHYHEFPLESLTGPTNYSTWILGMEILLRMHQVWPVVGEPSVPLDKDHEMYPWYEHMVSVAVSLIYGHVSPELRSQRCFMASAIRRSPSMMMQHLWAHFSKDDDSLTC</sequence>
<dbReference type="OrthoDB" id="4367615at2759"/>
<gene>
    <name evidence="2" type="ORF">N7496_008848</name>
</gene>
<proteinExistence type="predicted"/>
<protein>
    <submittedName>
        <fullName evidence="2">Uncharacterized protein</fullName>
    </submittedName>
</protein>
<evidence type="ECO:0000313" key="2">
    <source>
        <dbReference type="EMBL" id="KAJ5369088.1"/>
    </source>
</evidence>
<feature type="compositionally biased region" description="Acidic residues" evidence="1">
    <location>
        <begin position="189"/>
        <end position="230"/>
    </location>
</feature>
<feature type="region of interest" description="Disordered" evidence="1">
    <location>
        <begin position="1"/>
        <end position="230"/>
    </location>
</feature>
<dbReference type="AlphaFoldDB" id="A0A9W9S3U0"/>
<feature type="compositionally biased region" description="Basic and acidic residues" evidence="1">
    <location>
        <begin position="101"/>
        <end position="165"/>
    </location>
</feature>
<evidence type="ECO:0000313" key="3">
    <source>
        <dbReference type="Proteomes" id="UP001147782"/>
    </source>
</evidence>
<evidence type="ECO:0000256" key="1">
    <source>
        <dbReference type="SAM" id="MobiDB-lite"/>
    </source>
</evidence>
<reference evidence="2" key="1">
    <citation type="submission" date="2022-11" db="EMBL/GenBank/DDBJ databases">
        <authorList>
            <person name="Petersen C."/>
        </authorList>
    </citation>
    <scope>NUCLEOTIDE SEQUENCE</scope>
    <source>
        <strain evidence="2">IBT 29864</strain>
    </source>
</reference>
<accession>A0A9W9S3U0</accession>
<reference evidence="2" key="2">
    <citation type="journal article" date="2023" name="IMA Fungus">
        <title>Comparative genomic study of the Penicillium genus elucidates a diverse pangenome and 15 lateral gene transfer events.</title>
        <authorList>
            <person name="Petersen C."/>
            <person name="Sorensen T."/>
            <person name="Nielsen M.R."/>
            <person name="Sondergaard T.E."/>
            <person name="Sorensen J.L."/>
            <person name="Fitzpatrick D.A."/>
            <person name="Frisvad J.C."/>
            <person name="Nielsen K.L."/>
        </authorList>
    </citation>
    <scope>NUCLEOTIDE SEQUENCE</scope>
    <source>
        <strain evidence="2">IBT 29864</strain>
    </source>
</reference>
<feature type="compositionally biased region" description="Polar residues" evidence="1">
    <location>
        <begin position="20"/>
        <end position="58"/>
    </location>
</feature>
<dbReference type="Proteomes" id="UP001147782">
    <property type="component" value="Unassembled WGS sequence"/>
</dbReference>
<dbReference type="GeneID" id="81440946"/>
<organism evidence="2 3">
    <name type="scientific">Penicillium cataractarum</name>
    <dbReference type="NCBI Taxonomy" id="2100454"/>
    <lineage>
        <taxon>Eukaryota</taxon>
        <taxon>Fungi</taxon>
        <taxon>Dikarya</taxon>
        <taxon>Ascomycota</taxon>
        <taxon>Pezizomycotina</taxon>
        <taxon>Eurotiomycetes</taxon>
        <taxon>Eurotiomycetidae</taxon>
        <taxon>Eurotiales</taxon>
        <taxon>Aspergillaceae</taxon>
        <taxon>Penicillium</taxon>
    </lineage>
</organism>
<dbReference type="EMBL" id="JAPZBS010000007">
    <property type="protein sequence ID" value="KAJ5369088.1"/>
    <property type="molecule type" value="Genomic_DNA"/>
</dbReference>
<comment type="caution">
    <text evidence="2">The sequence shown here is derived from an EMBL/GenBank/DDBJ whole genome shotgun (WGS) entry which is preliminary data.</text>
</comment>
<keyword evidence="3" id="KW-1185">Reference proteome</keyword>
<dbReference type="RefSeq" id="XP_056553830.1">
    <property type="nucleotide sequence ID" value="XM_056701767.1"/>
</dbReference>
<name>A0A9W9S3U0_9EURO</name>